<dbReference type="Gene3D" id="1.10.10.10">
    <property type="entry name" value="Winged helix-like DNA-binding domain superfamily/Winged helix DNA-binding domain"/>
    <property type="match status" value="1"/>
</dbReference>
<evidence type="ECO:0000313" key="8">
    <source>
        <dbReference type="Proteomes" id="UP000316541"/>
    </source>
</evidence>
<dbReference type="InterPro" id="IPR036390">
    <property type="entry name" value="WH_DNA-bd_sf"/>
</dbReference>
<keyword evidence="4" id="KW-0238">DNA-binding</keyword>
<evidence type="ECO:0000256" key="3">
    <source>
        <dbReference type="ARBA" id="ARBA00023015"/>
    </source>
</evidence>
<dbReference type="PROSITE" id="PS50995">
    <property type="entry name" value="HTH_MARR_2"/>
    <property type="match status" value="1"/>
</dbReference>
<gene>
    <name evidence="7" type="ORF">FLX08_14935</name>
</gene>
<feature type="domain" description="HTH marR-type" evidence="6">
    <location>
        <begin position="14"/>
        <end position="146"/>
    </location>
</feature>
<dbReference type="PANTHER" id="PTHR33164">
    <property type="entry name" value="TRANSCRIPTIONAL REGULATOR, MARR FAMILY"/>
    <property type="match status" value="1"/>
</dbReference>
<evidence type="ECO:0000256" key="5">
    <source>
        <dbReference type="ARBA" id="ARBA00023163"/>
    </source>
</evidence>
<evidence type="ECO:0000259" key="6">
    <source>
        <dbReference type="PROSITE" id="PS50995"/>
    </source>
</evidence>
<comment type="subcellular location">
    <subcellularLocation>
        <location evidence="1">Cytoplasm</location>
    </subcellularLocation>
</comment>
<comment type="caution">
    <text evidence="7">The sequence shown here is derived from an EMBL/GenBank/DDBJ whole genome shotgun (WGS) entry which is preliminary data.</text>
</comment>
<accession>A0A544YVH1</accession>
<dbReference type="AlphaFoldDB" id="A0A544YVH1"/>
<keyword evidence="5" id="KW-0804">Transcription</keyword>
<dbReference type="EMBL" id="VIRM01000015">
    <property type="protein sequence ID" value="TQS20765.1"/>
    <property type="molecule type" value="Genomic_DNA"/>
</dbReference>
<proteinExistence type="predicted"/>
<reference evidence="7 8" key="1">
    <citation type="submission" date="2019-07" db="EMBL/GenBank/DDBJ databases">
        <title>Microbispora hainanensis DSM 45428.</title>
        <authorList>
            <person name="Thawai C."/>
        </authorList>
    </citation>
    <scope>NUCLEOTIDE SEQUENCE [LARGE SCALE GENOMIC DNA]</scope>
    <source>
        <strain evidence="7 8">DSM 45428</strain>
    </source>
</reference>
<dbReference type="RefSeq" id="WP_142619428.1">
    <property type="nucleotide sequence ID" value="NZ_VIRM01000015.1"/>
</dbReference>
<evidence type="ECO:0000313" key="7">
    <source>
        <dbReference type="EMBL" id="TQS20765.1"/>
    </source>
</evidence>
<dbReference type="SMART" id="SM00347">
    <property type="entry name" value="HTH_MARR"/>
    <property type="match status" value="1"/>
</dbReference>
<dbReference type="PANTHER" id="PTHR33164:SF5">
    <property type="entry name" value="ORGANIC HYDROPEROXIDE RESISTANCE TRANSCRIPTIONAL REGULATOR"/>
    <property type="match status" value="1"/>
</dbReference>
<dbReference type="GO" id="GO:0005737">
    <property type="term" value="C:cytoplasm"/>
    <property type="evidence" value="ECO:0007669"/>
    <property type="project" value="UniProtKB-SubCell"/>
</dbReference>
<dbReference type="InterPro" id="IPR036388">
    <property type="entry name" value="WH-like_DNA-bd_sf"/>
</dbReference>
<dbReference type="InterPro" id="IPR055166">
    <property type="entry name" value="Transc_reg_Sar_Rot_HTH"/>
</dbReference>
<dbReference type="GO" id="GO:0003700">
    <property type="term" value="F:DNA-binding transcription factor activity"/>
    <property type="evidence" value="ECO:0007669"/>
    <property type="project" value="InterPro"/>
</dbReference>
<keyword evidence="3" id="KW-0805">Transcription regulation</keyword>
<evidence type="ECO:0000256" key="2">
    <source>
        <dbReference type="ARBA" id="ARBA00022490"/>
    </source>
</evidence>
<name>A0A544YVH1_9ACTN</name>
<dbReference type="GO" id="GO:0003677">
    <property type="term" value="F:DNA binding"/>
    <property type="evidence" value="ECO:0007669"/>
    <property type="project" value="UniProtKB-KW"/>
</dbReference>
<dbReference type="InterPro" id="IPR039422">
    <property type="entry name" value="MarR/SlyA-like"/>
</dbReference>
<dbReference type="GO" id="GO:0006950">
    <property type="term" value="P:response to stress"/>
    <property type="evidence" value="ECO:0007669"/>
    <property type="project" value="TreeGrafter"/>
</dbReference>
<organism evidence="7 8">
    <name type="scientific">Microbispora hainanensis</name>
    <dbReference type="NCBI Taxonomy" id="568844"/>
    <lineage>
        <taxon>Bacteria</taxon>
        <taxon>Bacillati</taxon>
        <taxon>Actinomycetota</taxon>
        <taxon>Actinomycetes</taxon>
        <taxon>Streptosporangiales</taxon>
        <taxon>Streptosporangiaceae</taxon>
        <taxon>Microbispora</taxon>
    </lineage>
</organism>
<dbReference type="Proteomes" id="UP000316541">
    <property type="component" value="Unassembled WGS sequence"/>
</dbReference>
<sequence>MTGTTSEGLPRILDDKMCFALYAASRAVTALYRPLLDEMGLTYPQFLVLLVLWDGPEEGVTVKELGGALQLDYGTMTPLLKRLEANGLLRRERRVDDERTVQITLTEKGAALRERSDAVFASVGDAMALEPGEFARTLATLRRLTANVTTHADRRG</sequence>
<keyword evidence="2" id="KW-0963">Cytoplasm</keyword>
<dbReference type="SUPFAM" id="SSF46785">
    <property type="entry name" value="Winged helix' DNA-binding domain"/>
    <property type="match status" value="1"/>
</dbReference>
<protein>
    <submittedName>
        <fullName evidence="7">MarR family transcriptional regulator</fullName>
    </submittedName>
</protein>
<dbReference type="PRINTS" id="PR00598">
    <property type="entry name" value="HTHMARR"/>
</dbReference>
<evidence type="ECO:0000256" key="1">
    <source>
        <dbReference type="ARBA" id="ARBA00004496"/>
    </source>
</evidence>
<dbReference type="InterPro" id="IPR000835">
    <property type="entry name" value="HTH_MarR-typ"/>
</dbReference>
<evidence type="ECO:0000256" key="4">
    <source>
        <dbReference type="ARBA" id="ARBA00023125"/>
    </source>
</evidence>
<dbReference type="FunFam" id="1.10.10.10:FF:000163">
    <property type="entry name" value="MarR family transcriptional regulator"/>
    <property type="match status" value="1"/>
</dbReference>
<dbReference type="Pfam" id="PF22381">
    <property type="entry name" value="Staph_reg_Sar_Rot"/>
    <property type="match status" value="1"/>
</dbReference>